<dbReference type="InterPro" id="IPR050889">
    <property type="entry name" value="Dendritic_Spine_Reg/Scaffold"/>
</dbReference>
<keyword evidence="6" id="KW-1185">Reference proteome</keyword>
<dbReference type="Proteomes" id="UP000754883">
    <property type="component" value="Unassembled WGS sequence"/>
</dbReference>
<name>A0A9N9UQS8_9HYPO</name>
<dbReference type="OrthoDB" id="20872at2759"/>
<dbReference type="InterPro" id="IPR036770">
    <property type="entry name" value="Ankyrin_rpt-contain_sf"/>
</dbReference>
<dbReference type="PROSITE" id="PS50088">
    <property type="entry name" value="ANK_REPEAT"/>
    <property type="match status" value="5"/>
</dbReference>
<feature type="repeat" description="ANK" evidence="3">
    <location>
        <begin position="123"/>
        <end position="155"/>
    </location>
</feature>
<reference evidence="5 6" key="2">
    <citation type="submission" date="2021-10" db="EMBL/GenBank/DDBJ databases">
        <authorList>
            <person name="Piombo E."/>
        </authorList>
    </citation>
    <scope>NUCLEOTIDE SEQUENCE [LARGE SCALE GENOMIC DNA]</scope>
</reference>
<evidence type="ECO:0000256" key="4">
    <source>
        <dbReference type="SAM" id="MobiDB-lite"/>
    </source>
</evidence>
<evidence type="ECO:0000256" key="1">
    <source>
        <dbReference type="ARBA" id="ARBA00022737"/>
    </source>
</evidence>
<dbReference type="SUPFAM" id="SSF48403">
    <property type="entry name" value="Ankyrin repeat"/>
    <property type="match status" value="1"/>
</dbReference>
<feature type="compositionally biased region" description="Basic and acidic residues" evidence="4">
    <location>
        <begin position="434"/>
        <end position="444"/>
    </location>
</feature>
<dbReference type="PANTHER" id="PTHR24166">
    <property type="entry name" value="ROLLING PEBBLES, ISOFORM B"/>
    <property type="match status" value="1"/>
</dbReference>
<sequence>MHDALIPSYPEIWLEAQLSPKKQANQEMAPSAELEKFLKENGLDLEKRKKDRATAIHRAVLKNNSAVVGELLDLYPEDCRDARDKDGRKRNRTPIQNAAQLGLHQIVAQLLAKGAQVDSRSSFKWTALIFAAFDNRREVVSTLLKNGADVHAKTAPDEREKGGGEITALHVAAQLWSAQTTLKLLLSGADPNAASANGDTPLHFAVRARSIPCAALLLFHGASATMRNKEGITAKRLLENLSMTERRRFDHVFSCAKAKGNHNVFLQEYSRKEEVPTHIGQAIHWAIDKNLEMAVAYLLHADPYAVEAASPRGWHPLHRAARHGMEKCVQVLLQHGAEVDCLNNEGWTPLMFAARYDKTQIVQLLLDKGANRDITNDAGEAALQLARKHGHRQTALRLAVRFVPPSEAGQEKTNPPNQNIPMESLNLEASGETRQGRTETKDGGMLKPPKSPRRTPSPSPSEEVKQVQGKPHHL</sequence>
<feature type="compositionally biased region" description="Polar residues" evidence="4">
    <location>
        <begin position="411"/>
        <end position="421"/>
    </location>
</feature>
<keyword evidence="1" id="KW-0677">Repeat</keyword>
<dbReference type="EMBL" id="CABFNO020001541">
    <property type="protein sequence ID" value="CAG9996945.1"/>
    <property type="molecule type" value="Genomic_DNA"/>
</dbReference>
<dbReference type="SMART" id="SM00248">
    <property type="entry name" value="ANK"/>
    <property type="match status" value="7"/>
</dbReference>
<evidence type="ECO:0000313" key="6">
    <source>
        <dbReference type="Proteomes" id="UP000754883"/>
    </source>
</evidence>
<evidence type="ECO:0000256" key="3">
    <source>
        <dbReference type="PROSITE-ProRule" id="PRU00023"/>
    </source>
</evidence>
<protein>
    <submittedName>
        <fullName evidence="5">Uncharacterized protein</fullName>
    </submittedName>
</protein>
<feature type="region of interest" description="Disordered" evidence="4">
    <location>
        <begin position="405"/>
        <end position="474"/>
    </location>
</feature>
<feature type="repeat" description="ANK" evidence="3">
    <location>
        <begin position="90"/>
        <end position="122"/>
    </location>
</feature>
<gene>
    <name evidence="5" type="ORF">CBYS24578_00015993</name>
</gene>
<dbReference type="AlphaFoldDB" id="A0A9N9UQS8"/>
<accession>A0A9N9UQS8</accession>
<dbReference type="PROSITE" id="PS50297">
    <property type="entry name" value="ANK_REP_REGION"/>
    <property type="match status" value="4"/>
</dbReference>
<dbReference type="Gene3D" id="1.25.40.20">
    <property type="entry name" value="Ankyrin repeat-containing domain"/>
    <property type="match status" value="4"/>
</dbReference>
<evidence type="ECO:0000313" key="5">
    <source>
        <dbReference type="EMBL" id="CAG9996945.1"/>
    </source>
</evidence>
<feature type="repeat" description="ANK" evidence="3">
    <location>
        <begin position="312"/>
        <end position="344"/>
    </location>
</feature>
<dbReference type="Pfam" id="PF13637">
    <property type="entry name" value="Ank_4"/>
    <property type="match status" value="1"/>
</dbReference>
<dbReference type="InterPro" id="IPR002110">
    <property type="entry name" value="Ankyrin_rpt"/>
</dbReference>
<feature type="repeat" description="ANK" evidence="3">
    <location>
        <begin position="345"/>
        <end position="377"/>
    </location>
</feature>
<dbReference type="PANTHER" id="PTHR24166:SF48">
    <property type="entry name" value="PROTEIN VAPYRIN"/>
    <property type="match status" value="1"/>
</dbReference>
<reference evidence="6" key="1">
    <citation type="submission" date="2019-06" db="EMBL/GenBank/DDBJ databases">
        <authorList>
            <person name="Broberg M."/>
        </authorList>
    </citation>
    <scope>NUCLEOTIDE SEQUENCE [LARGE SCALE GENOMIC DNA]</scope>
</reference>
<evidence type="ECO:0000256" key="2">
    <source>
        <dbReference type="ARBA" id="ARBA00023043"/>
    </source>
</evidence>
<feature type="repeat" description="ANK" evidence="3">
    <location>
        <begin position="197"/>
        <end position="229"/>
    </location>
</feature>
<proteinExistence type="predicted"/>
<organism evidence="5 6">
    <name type="scientific">Clonostachys byssicola</name>
    <dbReference type="NCBI Taxonomy" id="160290"/>
    <lineage>
        <taxon>Eukaryota</taxon>
        <taxon>Fungi</taxon>
        <taxon>Dikarya</taxon>
        <taxon>Ascomycota</taxon>
        <taxon>Pezizomycotina</taxon>
        <taxon>Sordariomycetes</taxon>
        <taxon>Hypocreomycetidae</taxon>
        <taxon>Hypocreales</taxon>
        <taxon>Bionectriaceae</taxon>
        <taxon>Clonostachys</taxon>
    </lineage>
</organism>
<comment type="caution">
    <text evidence="5">The sequence shown here is derived from an EMBL/GenBank/DDBJ whole genome shotgun (WGS) entry which is preliminary data.</text>
</comment>
<keyword evidence="2 3" id="KW-0040">ANK repeat</keyword>
<dbReference type="Pfam" id="PF12796">
    <property type="entry name" value="Ank_2"/>
    <property type="match status" value="2"/>
</dbReference>